<dbReference type="PROSITE" id="PS50893">
    <property type="entry name" value="ABC_TRANSPORTER_2"/>
    <property type="match status" value="1"/>
</dbReference>
<name>A0A9Q4C3Q5_9EURY</name>
<comment type="caution">
    <text evidence="4">The sequence shown here is derived from an EMBL/GenBank/DDBJ whole genome shotgun (WGS) entry which is preliminary data.</text>
</comment>
<keyword evidence="5" id="KW-1185">Reference proteome</keyword>
<dbReference type="RefSeq" id="WP_266086710.1">
    <property type="nucleotide sequence ID" value="NZ_RKLV01000005.1"/>
</dbReference>
<feature type="domain" description="ABC transporter" evidence="3">
    <location>
        <begin position="10"/>
        <end position="231"/>
    </location>
</feature>
<keyword evidence="1" id="KW-0547">Nucleotide-binding</keyword>
<proteinExistence type="predicted"/>
<evidence type="ECO:0000256" key="2">
    <source>
        <dbReference type="ARBA" id="ARBA00022840"/>
    </source>
</evidence>
<dbReference type="SMART" id="SM00382">
    <property type="entry name" value="AAA"/>
    <property type="match status" value="1"/>
</dbReference>
<dbReference type="SUPFAM" id="SSF52540">
    <property type="entry name" value="P-loop containing nucleoside triphosphate hydrolases"/>
    <property type="match status" value="1"/>
</dbReference>
<evidence type="ECO:0000313" key="5">
    <source>
        <dbReference type="Proteomes" id="UP001149411"/>
    </source>
</evidence>
<evidence type="ECO:0000313" key="4">
    <source>
        <dbReference type="EMBL" id="MCX2818868.1"/>
    </source>
</evidence>
<accession>A0A9Q4C3Q5</accession>
<dbReference type="PANTHER" id="PTHR43038:SF7">
    <property type="entry name" value="ABC TRANSPORT SYSTEM ATP-BINDING PROTEIN"/>
    <property type="match status" value="1"/>
</dbReference>
<dbReference type="CDD" id="cd03230">
    <property type="entry name" value="ABC_DR_subfamily_A"/>
    <property type="match status" value="1"/>
</dbReference>
<dbReference type="InterPro" id="IPR003439">
    <property type="entry name" value="ABC_transporter-like_ATP-bd"/>
</dbReference>
<gene>
    <name evidence="4" type="ORF">EGH25_05840</name>
</gene>
<sequence>MNKTESAAVLEANDVSKTYGELEVLKDVSMEAERGRVYALIGPNGSGKTTFLKILAGLLPPDSGEVLRRTGGAERAVGYLPQQPSFRDGFTVAETLRFYTRLLDEKMGDGYVSEALGDVGLSDASDRHVSGLSGGMTRLLGVAQSRVGNPPIMVVDEPTSGLDPEMTGRIFETLGGIADDGTAVFLTTHDLDRVARHADEVVLIHDRRIAGSGSPDEVVNEHEAESLASVFDSVVRGGGRG</sequence>
<dbReference type="AlphaFoldDB" id="A0A9Q4C3Q5"/>
<organism evidence="4 5">
    <name type="scientific">Halorutilus salinus</name>
    <dbReference type="NCBI Taxonomy" id="2487751"/>
    <lineage>
        <taxon>Archaea</taxon>
        <taxon>Methanobacteriati</taxon>
        <taxon>Methanobacteriota</taxon>
        <taxon>Stenosarchaea group</taxon>
        <taxon>Halobacteria</taxon>
        <taxon>Halorutilales</taxon>
        <taxon>Halorutilaceae</taxon>
        <taxon>Halorutilus</taxon>
    </lineage>
</organism>
<dbReference type="GO" id="GO:0016887">
    <property type="term" value="F:ATP hydrolysis activity"/>
    <property type="evidence" value="ECO:0007669"/>
    <property type="project" value="InterPro"/>
</dbReference>
<dbReference type="EMBL" id="RKLV01000005">
    <property type="protein sequence ID" value="MCX2818868.1"/>
    <property type="molecule type" value="Genomic_DNA"/>
</dbReference>
<keyword evidence="2 4" id="KW-0067">ATP-binding</keyword>
<dbReference type="PANTHER" id="PTHR43038">
    <property type="entry name" value="ATP-BINDING CASSETTE, SUB-FAMILY H, MEMBER 1"/>
    <property type="match status" value="1"/>
</dbReference>
<protein>
    <submittedName>
        <fullName evidence="4">ABC transporter ATP-binding protein</fullName>
    </submittedName>
</protein>
<dbReference type="Pfam" id="PF00005">
    <property type="entry name" value="ABC_tran"/>
    <property type="match status" value="1"/>
</dbReference>
<dbReference type="GO" id="GO:0005524">
    <property type="term" value="F:ATP binding"/>
    <property type="evidence" value="ECO:0007669"/>
    <property type="project" value="UniProtKB-KW"/>
</dbReference>
<dbReference type="Gene3D" id="3.40.50.300">
    <property type="entry name" value="P-loop containing nucleotide triphosphate hydrolases"/>
    <property type="match status" value="1"/>
</dbReference>
<reference evidence="4" key="1">
    <citation type="submission" date="2022-09" db="EMBL/GenBank/DDBJ databases">
        <title>Haloadaptaus new haloarchaeum isolated from saline soil.</title>
        <authorList>
            <person name="Duran-Viseras A."/>
            <person name="Sanchez-Porro C."/>
            <person name="Ventosa A."/>
        </authorList>
    </citation>
    <scope>NUCLEOTIDE SEQUENCE</scope>
    <source>
        <strain evidence="4">F3-133</strain>
    </source>
</reference>
<dbReference type="InterPro" id="IPR003593">
    <property type="entry name" value="AAA+_ATPase"/>
</dbReference>
<evidence type="ECO:0000259" key="3">
    <source>
        <dbReference type="PROSITE" id="PS50893"/>
    </source>
</evidence>
<dbReference type="Proteomes" id="UP001149411">
    <property type="component" value="Unassembled WGS sequence"/>
</dbReference>
<evidence type="ECO:0000256" key="1">
    <source>
        <dbReference type="ARBA" id="ARBA00022741"/>
    </source>
</evidence>
<dbReference type="InterPro" id="IPR027417">
    <property type="entry name" value="P-loop_NTPase"/>
</dbReference>